<feature type="transmembrane region" description="Helical" evidence="8">
    <location>
        <begin position="164"/>
        <end position="184"/>
    </location>
</feature>
<evidence type="ECO:0000256" key="7">
    <source>
        <dbReference type="ARBA" id="ARBA00023136"/>
    </source>
</evidence>
<accession>A0A845MII4</accession>
<feature type="transmembrane region" description="Helical" evidence="8">
    <location>
        <begin position="333"/>
        <end position="354"/>
    </location>
</feature>
<dbReference type="Proteomes" id="UP000445696">
    <property type="component" value="Unassembled WGS sequence"/>
</dbReference>
<feature type="transmembrane region" description="Helical" evidence="8">
    <location>
        <begin position="360"/>
        <end position="379"/>
    </location>
</feature>
<dbReference type="GO" id="GO:0030395">
    <property type="term" value="F:lactose binding"/>
    <property type="evidence" value="ECO:0007669"/>
    <property type="project" value="TreeGrafter"/>
</dbReference>
<evidence type="ECO:0000256" key="5">
    <source>
        <dbReference type="ARBA" id="ARBA00022692"/>
    </source>
</evidence>
<name>A0A845MII4_9PROT</name>
<dbReference type="GO" id="GO:0005886">
    <property type="term" value="C:plasma membrane"/>
    <property type="evidence" value="ECO:0007669"/>
    <property type="project" value="UniProtKB-SubCell"/>
</dbReference>
<dbReference type="OrthoDB" id="9150135at2"/>
<reference evidence="10 11" key="1">
    <citation type="journal article" date="2014" name="Int. J. Syst. Evol. Microbiol.">
        <title>Sneathiella chungangensis sp. nov., isolated from a marine sand, and emended description of the genus Sneathiella.</title>
        <authorList>
            <person name="Siamphan C."/>
            <person name="Kim H."/>
            <person name="Lee J.S."/>
            <person name="Kim W."/>
        </authorList>
    </citation>
    <scope>NUCLEOTIDE SEQUENCE [LARGE SCALE GENOMIC DNA]</scope>
    <source>
        <strain evidence="10 11">KCTC 32476</strain>
    </source>
</reference>
<comment type="caution">
    <text evidence="10">The sequence shown here is derived from an EMBL/GenBank/DDBJ whole genome shotgun (WGS) entry which is preliminary data.</text>
</comment>
<keyword evidence="6 8" id="KW-1133">Transmembrane helix</keyword>
<dbReference type="SUPFAM" id="SSF103473">
    <property type="entry name" value="MFS general substrate transporter"/>
    <property type="match status" value="1"/>
</dbReference>
<dbReference type="EMBL" id="WTVA01000014">
    <property type="protein sequence ID" value="MZR23107.1"/>
    <property type="molecule type" value="Genomic_DNA"/>
</dbReference>
<evidence type="ECO:0000313" key="10">
    <source>
        <dbReference type="EMBL" id="MZR23107.1"/>
    </source>
</evidence>
<keyword evidence="3" id="KW-1003">Cell membrane</keyword>
<evidence type="ECO:0000256" key="4">
    <source>
        <dbReference type="ARBA" id="ARBA00022519"/>
    </source>
</evidence>
<dbReference type="GO" id="GO:0015528">
    <property type="term" value="F:lactose:proton symporter activity"/>
    <property type="evidence" value="ECO:0007669"/>
    <property type="project" value="TreeGrafter"/>
</dbReference>
<dbReference type="PANTHER" id="PTHR23522">
    <property type="entry name" value="BLL5896 PROTEIN"/>
    <property type="match status" value="1"/>
</dbReference>
<dbReference type="AlphaFoldDB" id="A0A845MII4"/>
<feature type="transmembrane region" description="Helical" evidence="8">
    <location>
        <begin position="12"/>
        <end position="35"/>
    </location>
</feature>
<protein>
    <recommendedName>
        <fullName evidence="9">Major facilitator superfamily associated domain-containing protein</fullName>
    </recommendedName>
</protein>
<keyword evidence="11" id="KW-1185">Reference proteome</keyword>
<dbReference type="PIRSF" id="PIRSF004925">
    <property type="entry name" value="HcaT"/>
    <property type="match status" value="1"/>
</dbReference>
<dbReference type="NCBIfam" id="NF037955">
    <property type="entry name" value="mfs"/>
    <property type="match status" value="1"/>
</dbReference>
<gene>
    <name evidence="10" type="ORF">GQF03_12290</name>
</gene>
<organism evidence="10 11">
    <name type="scientific">Sneathiella chungangensis</name>
    <dbReference type="NCBI Taxonomy" id="1418234"/>
    <lineage>
        <taxon>Bacteria</taxon>
        <taxon>Pseudomonadati</taxon>
        <taxon>Pseudomonadota</taxon>
        <taxon>Alphaproteobacteria</taxon>
        <taxon>Sneathiellales</taxon>
        <taxon>Sneathiellaceae</taxon>
        <taxon>Sneathiella</taxon>
    </lineage>
</organism>
<feature type="transmembrane region" description="Helical" evidence="8">
    <location>
        <begin position="102"/>
        <end position="128"/>
    </location>
</feature>
<evidence type="ECO:0000256" key="1">
    <source>
        <dbReference type="ARBA" id="ARBA00004429"/>
    </source>
</evidence>
<dbReference type="PANTHER" id="PTHR23522:SF10">
    <property type="entry name" value="3-PHENYLPROPIONIC ACID TRANSPORTER-RELATED"/>
    <property type="match status" value="1"/>
</dbReference>
<feature type="transmembrane region" description="Helical" evidence="8">
    <location>
        <begin position="292"/>
        <end position="312"/>
    </location>
</feature>
<feature type="transmembrane region" description="Helical" evidence="8">
    <location>
        <begin position="77"/>
        <end position="96"/>
    </location>
</feature>
<feature type="transmembrane region" description="Helical" evidence="8">
    <location>
        <begin position="244"/>
        <end position="260"/>
    </location>
</feature>
<evidence type="ECO:0000256" key="6">
    <source>
        <dbReference type="ARBA" id="ARBA00022989"/>
    </source>
</evidence>
<feature type="transmembrane region" description="Helical" evidence="8">
    <location>
        <begin position="267"/>
        <end position="286"/>
    </location>
</feature>
<keyword evidence="7 8" id="KW-0472">Membrane</keyword>
<dbReference type="Gene3D" id="1.20.1250.20">
    <property type="entry name" value="MFS general substrate transporter like domains"/>
    <property type="match status" value="2"/>
</dbReference>
<evidence type="ECO:0000256" key="8">
    <source>
        <dbReference type="SAM" id="Phobius"/>
    </source>
</evidence>
<proteinExistence type="predicted"/>
<dbReference type="InterPro" id="IPR024989">
    <property type="entry name" value="MFS_assoc_dom"/>
</dbReference>
<sequence>MAPLITFDQKTAMRLAPFYMALFLIVGFQLPFWPVWLSYKGLSADEIGIVLSAPVWGKIIFTPMITSIADYVGRRRAPLVVMSAICLGLFQFYFFAEGFWQIFVLALSIGLFTSSFTALGDNLVLTIGRTQQIDYPRIRLWGSISFIGGAFLGGQMLEGRSPDFIPVLLALSYLLLFVCCLILPEINVGRSETGKRGLRRLISSPVFMIFLLAAGLIQGSHAVLYTSGTLQWQRQGIEDGTIGFLWAEGVIVEIILFAFARRFFKSFSPIQLILLGGAAGLIRWAVMGFAPGVPVLIVSQMLHGVTFAAAHLGAMRYITDELPIEVSARAQGLYSAISLGLVMGGCLFLSGYLYEFFASHAYFVMAANCAIALVLCGYLSRLPHRSLL</sequence>
<dbReference type="Pfam" id="PF12832">
    <property type="entry name" value="MFS_1_like"/>
    <property type="match status" value="1"/>
</dbReference>
<dbReference type="RefSeq" id="WP_161339579.1">
    <property type="nucleotide sequence ID" value="NZ_JBHSDG010000003.1"/>
</dbReference>
<evidence type="ECO:0000313" key="11">
    <source>
        <dbReference type="Proteomes" id="UP000445696"/>
    </source>
</evidence>
<evidence type="ECO:0000256" key="3">
    <source>
        <dbReference type="ARBA" id="ARBA00022475"/>
    </source>
</evidence>
<feature type="transmembrane region" description="Helical" evidence="8">
    <location>
        <begin position="205"/>
        <end position="224"/>
    </location>
</feature>
<feature type="transmembrane region" description="Helical" evidence="8">
    <location>
        <begin position="140"/>
        <end position="158"/>
    </location>
</feature>
<keyword evidence="5 8" id="KW-0812">Transmembrane</keyword>
<evidence type="ECO:0000256" key="2">
    <source>
        <dbReference type="ARBA" id="ARBA00022448"/>
    </source>
</evidence>
<keyword evidence="2" id="KW-0813">Transport</keyword>
<dbReference type="InterPro" id="IPR036259">
    <property type="entry name" value="MFS_trans_sf"/>
</dbReference>
<evidence type="ECO:0000259" key="9">
    <source>
        <dbReference type="Pfam" id="PF12832"/>
    </source>
</evidence>
<keyword evidence="4" id="KW-0997">Cell inner membrane</keyword>
<comment type="subcellular location">
    <subcellularLocation>
        <location evidence="1">Cell inner membrane</location>
        <topology evidence="1">Multi-pass membrane protein</topology>
    </subcellularLocation>
</comment>
<dbReference type="InterPro" id="IPR026032">
    <property type="entry name" value="HcaT-like"/>
</dbReference>
<feature type="domain" description="Major facilitator superfamily associated" evidence="9">
    <location>
        <begin position="13"/>
        <end position="364"/>
    </location>
</feature>